<comment type="subcellular location">
    <subcellularLocation>
        <location evidence="1">Cytoplasm</location>
    </subcellularLocation>
</comment>
<evidence type="ECO:0000256" key="2">
    <source>
        <dbReference type="ARBA" id="ARBA00004906"/>
    </source>
</evidence>
<dbReference type="SMART" id="SM00320">
    <property type="entry name" value="WD40"/>
    <property type="match status" value="2"/>
</dbReference>
<name>A0A091JHM4_EGRGA</name>
<dbReference type="SUPFAM" id="SSF50978">
    <property type="entry name" value="WD40 repeat-like"/>
    <property type="match status" value="1"/>
</dbReference>
<dbReference type="Pfam" id="PF24797">
    <property type="entry name" value="Beta-prop_WDR35_TULP_N"/>
    <property type="match status" value="1"/>
</dbReference>
<dbReference type="InterPro" id="IPR008983">
    <property type="entry name" value="Tumour_necrosis_fac-like_dom"/>
</dbReference>
<feature type="repeat" description="WD" evidence="14">
    <location>
        <begin position="78"/>
        <end position="109"/>
    </location>
</feature>
<sequence>MYAAVEHGPVLCSDSNILCLSWKGRVPKSEKEKPVCRRRYYEEGWLATGNGRGVVGVTFTSSHCRRDRNTPQRINFNLRGHNSEVVLVRWNEPFQKLATCDADGGIFVWIQYEGRWSVELVNDRGAQVSDFTWSHDGTQALISYRDGFVLVGSVSGQRHWSSEINLESQITCGIWTPDDQQVLFGTADGQVIVMDCHGRMLAHVLLHESDGILSMSWNYPSFLVEDSSESDTDSDDYSPPQDGPAAYPVPVQNTKPLLTVSFTSGDISLMNNYDDLSPTIIRSGLKDVVVQWCTQGDLLAVAGMEKQSQLVDLGNGSLLKSALVKFYNVRGEHIYTLETPVQRPIISICWGHRDSRLLMASGPALYVVRVEHRVSSLQLLCQQTIASCLRDDKDISKLTLPPRLCSYLTTAFIPTIKPPIPDPNNMRDFVSYPTAGNERLHCTMKRTEDDPEVGGPCYTLYLEYLGGLVPILKGRRISKLRPEFVIMDPKTDGKADEIYGNSLISTVIDSCFLILCLHYIFTFKGMNFVHFCMPIDDSNSCFICRINIEARKSPKMSRAAQEISRSPRLPIRKPSIGSPSLTRREFPLEDITQHNYLAQVTSNIWGTKFKIVGLAAFLPTNLGAVIYKTSLLHLQPRQMTIYLPEVRKISMDYINLPVFNPNVFSEDEDDLPVPGAPGAPASSPPCTVNIPIAPIHSSAQAMSPTQSIGLVQSLLANQNVQLDVLANPPAEAGGDGAGPFPGVPGRFPGPGAGALAVPPPPLDLCLKKGEFSLYPAGHYQTPLGYERITTFDSSGNVEEVCRPRTRMLCAQSTYTLPGPGSSATLRITAAEKKMQQPCTSATLNRLTVPRYSIPTGDPPPYPDIASQLSQGRGITQRLDSSIIHATLRRNSREAALKMAQLVDSQRATLQLPPKAKSSIVTAQYQQRVPTALYTCSQCSSRSGSQHSSVIAHSVSTSPLASQSSYSLLSPPDNSRDRADYINSAFTEDEGLSQHCTVEKSIRHVPVSLTEAALGVKRPPPYQWDPMVSEEIWVPQERTSQSSVPNPLKPTPLIIGQAQHLDMSRVPFVSPKSPTSPTATFQTSYGVGVPYPGSYNAPPVQGMQPPCSPKEALAPTQFAQQEPTVVLQPGYPSNLSYCPLPPMYPGSSACSSLQLPPIALHPWSSYSTCPPVQNPQGTLPPKPLLVVEKPVMSPPPAELQGHVGTEVMVETADTFQEVLSLTESPVPQRTDKFGKKSRKRLDSRAEEGNVQAITEGKVKKEARTLTDFNSLISSPRLGREKKKVKSQKDQLKSKKLNKTNEFQDSSESEPELFISGDELMNQSQGSKKGWKTKRSLRTASELDEFKCRKASEKEDGRLGSQGFVYVMANKQPLWNEATQVYQLDFGGRVTQESAKNFQIELEGRQVMQFGRIDGNAYILDFQYPFSAVQAFAVALANVTQRLK</sequence>
<comment type="function">
    <text evidence="10">May be a substrate-recognition component of a SCF-like ECS (Elongin-Cullin-SOCS-box protein) E3 ubiquitin ligase complex which mediates the ubiquitination and subsequent proteasomal degradation of target proteins.</text>
</comment>
<evidence type="ECO:0000256" key="3">
    <source>
        <dbReference type="ARBA" id="ARBA00007129"/>
    </source>
</evidence>
<dbReference type="GO" id="GO:0005737">
    <property type="term" value="C:cytoplasm"/>
    <property type="evidence" value="ECO:0007669"/>
    <property type="project" value="UniProtKB-SubCell"/>
</dbReference>
<evidence type="ECO:0000256" key="6">
    <source>
        <dbReference type="ARBA" id="ARBA00022553"/>
    </source>
</evidence>
<evidence type="ECO:0000256" key="5">
    <source>
        <dbReference type="ARBA" id="ARBA00022490"/>
    </source>
</evidence>
<keyword evidence="4" id="KW-0488">Methylation</keyword>
<keyword evidence="18" id="KW-1185">Reference proteome</keyword>
<dbReference type="PROSITE" id="PS50225">
    <property type="entry name" value="SOCS"/>
    <property type="match status" value="1"/>
</dbReference>
<dbReference type="InterPro" id="IPR036322">
    <property type="entry name" value="WD40_repeat_dom_sf"/>
</dbReference>
<evidence type="ECO:0000256" key="14">
    <source>
        <dbReference type="PROSITE-ProRule" id="PRU00221"/>
    </source>
</evidence>
<comment type="pathway">
    <text evidence="2">Protein modification; protein ubiquitination.</text>
</comment>
<keyword evidence="9" id="KW-0833">Ubl conjugation pathway</keyword>
<dbReference type="InterPro" id="IPR056159">
    <property type="entry name" value="Beta-prop_IFT121_TULP_N"/>
</dbReference>
<dbReference type="InterPro" id="IPR000007">
    <property type="entry name" value="Tubby_C"/>
</dbReference>
<dbReference type="Gene3D" id="3.20.90.10">
    <property type="entry name" value="Tubby Protein, Chain A"/>
    <property type="match status" value="1"/>
</dbReference>
<dbReference type="PROSITE" id="PS50082">
    <property type="entry name" value="WD_REPEATS_2"/>
    <property type="match status" value="1"/>
</dbReference>
<keyword evidence="5" id="KW-0963">Cytoplasm</keyword>
<evidence type="ECO:0000259" key="16">
    <source>
        <dbReference type="PROSITE" id="PS50225"/>
    </source>
</evidence>
<dbReference type="SMART" id="SM00969">
    <property type="entry name" value="SOCS_box"/>
    <property type="match status" value="1"/>
</dbReference>
<feature type="region of interest" description="Disordered" evidence="15">
    <location>
        <begin position="226"/>
        <end position="249"/>
    </location>
</feature>
<proteinExistence type="inferred from homology"/>
<keyword evidence="6" id="KW-0597">Phosphoprotein</keyword>
<feature type="region of interest" description="Disordered" evidence="15">
    <location>
        <begin position="1272"/>
        <end position="1309"/>
    </location>
</feature>
<dbReference type="Gene3D" id="2.130.10.10">
    <property type="entry name" value="YVTN repeat-like/Quinoprotein amine dehydrogenase"/>
    <property type="match status" value="1"/>
</dbReference>
<dbReference type="InterPro" id="IPR001496">
    <property type="entry name" value="SOCS_box"/>
</dbReference>
<evidence type="ECO:0000256" key="15">
    <source>
        <dbReference type="SAM" id="MobiDB-lite"/>
    </source>
</evidence>
<dbReference type="FunFam" id="2.130.10.10:FF:000262">
    <property type="entry name" value="Tubby like protein 4"/>
    <property type="match status" value="1"/>
</dbReference>
<dbReference type="FunFam" id="3.20.90.10:FF:000002">
    <property type="entry name" value="Tubby like protein 4"/>
    <property type="match status" value="1"/>
</dbReference>
<evidence type="ECO:0000313" key="18">
    <source>
        <dbReference type="Proteomes" id="UP000053119"/>
    </source>
</evidence>
<gene>
    <name evidence="17" type="ORF">Z169_09582</name>
</gene>
<evidence type="ECO:0000313" key="17">
    <source>
        <dbReference type="EMBL" id="KFP20489.1"/>
    </source>
</evidence>
<reference evidence="17 18" key="1">
    <citation type="submission" date="2014-04" db="EMBL/GenBank/DDBJ databases">
        <title>Genome evolution of avian class.</title>
        <authorList>
            <person name="Zhang G."/>
            <person name="Li C."/>
        </authorList>
    </citation>
    <scope>NUCLEOTIDE SEQUENCE [LARGE SCALE GENOMIC DNA]</scope>
    <source>
        <strain evidence="17">BGI_Z169</strain>
    </source>
</reference>
<dbReference type="UniPathway" id="UPA00143"/>
<dbReference type="InterPro" id="IPR015943">
    <property type="entry name" value="WD40/YVTN_repeat-like_dom_sf"/>
</dbReference>
<dbReference type="Pfam" id="PF01167">
    <property type="entry name" value="Tub"/>
    <property type="match status" value="1"/>
</dbReference>
<dbReference type="EMBL" id="KK502094">
    <property type="protein sequence ID" value="KFP20489.1"/>
    <property type="molecule type" value="Genomic_DNA"/>
</dbReference>
<evidence type="ECO:0000256" key="1">
    <source>
        <dbReference type="ARBA" id="ARBA00004496"/>
    </source>
</evidence>
<dbReference type="InterPro" id="IPR001680">
    <property type="entry name" value="WD40_rpt"/>
</dbReference>
<dbReference type="PANTHER" id="PTHR16517:SF2">
    <property type="entry name" value="TUBBY-RELATED PROTEIN 4"/>
    <property type="match status" value="1"/>
</dbReference>
<dbReference type="Pfam" id="PF07525">
    <property type="entry name" value="SOCS_box"/>
    <property type="match status" value="1"/>
</dbReference>
<feature type="compositionally biased region" description="Basic and acidic residues" evidence="15">
    <location>
        <begin position="1228"/>
        <end position="1246"/>
    </location>
</feature>
<evidence type="ECO:0000256" key="13">
    <source>
        <dbReference type="ARBA" id="ARBA00077697"/>
    </source>
</evidence>
<feature type="region of interest" description="Disordered" evidence="15">
    <location>
        <begin position="1226"/>
        <end position="1247"/>
    </location>
</feature>
<evidence type="ECO:0000256" key="7">
    <source>
        <dbReference type="ARBA" id="ARBA00022574"/>
    </source>
</evidence>
<keyword evidence="8" id="KW-0677">Repeat</keyword>
<dbReference type="InterPro" id="IPR025659">
    <property type="entry name" value="Tubby-like_C"/>
</dbReference>
<dbReference type="GO" id="GO:0016567">
    <property type="term" value="P:protein ubiquitination"/>
    <property type="evidence" value="ECO:0007669"/>
    <property type="project" value="UniProtKB-UniPathway"/>
</dbReference>
<evidence type="ECO:0000256" key="8">
    <source>
        <dbReference type="ARBA" id="ARBA00022737"/>
    </source>
</evidence>
<evidence type="ECO:0000256" key="9">
    <source>
        <dbReference type="ARBA" id="ARBA00022786"/>
    </source>
</evidence>
<accession>A0A091JHM4</accession>
<dbReference type="Proteomes" id="UP000053119">
    <property type="component" value="Unassembled WGS sequence"/>
</dbReference>
<comment type="similarity">
    <text evidence="3">Belongs to the TUB family.</text>
</comment>
<keyword evidence="7 14" id="KW-0853">WD repeat</keyword>
<dbReference type="SUPFAM" id="SSF54518">
    <property type="entry name" value="Tubby C-terminal domain-like"/>
    <property type="match status" value="1"/>
</dbReference>
<dbReference type="STRING" id="188379.A0A091JHM4"/>
<evidence type="ECO:0000256" key="12">
    <source>
        <dbReference type="ARBA" id="ARBA00075708"/>
    </source>
</evidence>
<protein>
    <recommendedName>
        <fullName evidence="11">Tubby-related protein 4</fullName>
    </recommendedName>
    <alternativeName>
        <fullName evidence="13">Tubby superfamily protein</fullName>
    </alternativeName>
    <alternativeName>
        <fullName evidence="12">Tubby-like protein 4</fullName>
    </alternativeName>
</protein>
<evidence type="ECO:0000256" key="10">
    <source>
        <dbReference type="ARBA" id="ARBA00056629"/>
    </source>
</evidence>
<evidence type="ECO:0000256" key="4">
    <source>
        <dbReference type="ARBA" id="ARBA00022481"/>
    </source>
</evidence>
<evidence type="ECO:0000256" key="11">
    <source>
        <dbReference type="ARBA" id="ARBA00071888"/>
    </source>
</evidence>
<dbReference type="PROSITE" id="PS50294">
    <property type="entry name" value="WD_REPEATS_REGION"/>
    <property type="match status" value="1"/>
</dbReference>
<organism evidence="17 18">
    <name type="scientific">Egretta garzetta</name>
    <name type="common">Little egret</name>
    <dbReference type="NCBI Taxonomy" id="188379"/>
    <lineage>
        <taxon>Eukaryota</taxon>
        <taxon>Metazoa</taxon>
        <taxon>Chordata</taxon>
        <taxon>Craniata</taxon>
        <taxon>Vertebrata</taxon>
        <taxon>Euteleostomi</taxon>
        <taxon>Archelosauria</taxon>
        <taxon>Archosauria</taxon>
        <taxon>Dinosauria</taxon>
        <taxon>Saurischia</taxon>
        <taxon>Theropoda</taxon>
        <taxon>Coelurosauria</taxon>
        <taxon>Aves</taxon>
        <taxon>Neognathae</taxon>
        <taxon>Neoaves</taxon>
        <taxon>Aequornithes</taxon>
        <taxon>Pelecaniformes</taxon>
        <taxon>Ardeidae</taxon>
        <taxon>Egretta</taxon>
    </lineage>
</organism>
<feature type="domain" description="SOCS box" evidence="16">
    <location>
        <begin position="373"/>
        <end position="414"/>
    </location>
</feature>
<dbReference type="SUPFAM" id="SSF49842">
    <property type="entry name" value="TNF-like"/>
    <property type="match status" value="1"/>
</dbReference>
<feature type="compositionally biased region" description="Acidic residues" evidence="15">
    <location>
        <begin position="226"/>
        <end position="236"/>
    </location>
</feature>
<dbReference type="PANTHER" id="PTHR16517">
    <property type="entry name" value="TUBBY-RELATED"/>
    <property type="match status" value="1"/>
</dbReference>